<dbReference type="CDD" id="cd01066">
    <property type="entry name" value="APP_MetAP"/>
    <property type="match status" value="1"/>
</dbReference>
<organism evidence="3 4">
    <name type="scientific">Nonomuraea ferruginea</name>
    <dbReference type="NCBI Taxonomy" id="46174"/>
    <lineage>
        <taxon>Bacteria</taxon>
        <taxon>Bacillati</taxon>
        <taxon>Actinomycetota</taxon>
        <taxon>Actinomycetes</taxon>
        <taxon>Streptosporangiales</taxon>
        <taxon>Streptosporangiaceae</taxon>
        <taxon>Nonomuraea</taxon>
    </lineage>
</organism>
<gene>
    <name evidence="3" type="ORF">OUY24_03225</name>
</gene>
<dbReference type="RefSeq" id="WP_271275104.1">
    <property type="nucleotide sequence ID" value="NZ_BAABFD010000005.1"/>
</dbReference>
<dbReference type="InterPro" id="IPR000587">
    <property type="entry name" value="Creatinase_N"/>
</dbReference>
<evidence type="ECO:0000313" key="4">
    <source>
        <dbReference type="Proteomes" id="UP001212498"/>
    </source>
</evidence>
<keyword evidence="4" id="KW-1185">Reference proteome</keyword>
<dbReference type="InterPro" id="IPR000994">
    <property type="entry name" value="Pept_M24"/>
</dbReference>
<dbReference type="Gene3D" id="3.40.350.10">
    <property type="entry name" value="Creatinase/prolidase N-terminal domain"/>
    <property type="match status" value="1"/>
</dbReference>
<dbReference type="Pfam" id="PF01321">
    <property type="entry name" value="Creatinase_N"/>
    <property type="match status" value="1"/>
</dbReference>
<name>A0ABT4SR63_9ACTN</name>
<feature type="domain" description="Peptidase M24" evidence="1">
    <location>
        <begin position="206"/>
        <end position="421"/>
    </location>
</feature>
<dbReference type="Pfam" id="PF00557">
    <property type="entry name" value="Peptidase_M24"/>
    <property type="match status" value="1"/>
</dbReference>
<accession>A0ABT4SR63</accession>
<dbReference type="PANTHER" id="PTHR46112:SF2">
    <property type="entry name" value="XAA-PRO AMINOPEPTIDASE P-RELATED"/>
    <property type="match status" value="1"/>
</dbReference>
<dbReference type="InterPro" id="IPR036005">
    <property type="entry name" value="Creatinase/aminopeptidase-like"/>
</dbReference>
<dbReference type="Proteomes" id="UP001212498">
    <property type="component" value="Unassembled WGS sequence"/>
</dbReference>
<dbReference type="PANTHER" id="PTHR46112">
    <property type="entry name" value="AMINOPEPTIDASE"/>
    <property type="match status" value="1"/>
</dbReference>
<dbReference type="SUPFAM" id="SSF55920">
    <property type="entry name" value="Creatinase/aminopeptidase"/>
    <property type="match status" value="1"/>
</dbReference>
<sequence>MEPAQVKRRNLPEFGHPVRPAKFCNTDRMFEVMEQRGIDGFVSYYDTNVYYFSGFTPSARHALQEANGLAAIVLSRHAPDHPIMLVGDQQFPFFLNQPTWITDIRAYAGGIRQLDLPDEHNGLHRFLPKAWAETEAGKHAAANYYIGLKAAVMSAISDLGLGRGRVATDNLSFAGSLDLPDAEIVDGYGMMKFVRSVKTAEELTMLRQATRINQLAIERTAAGWEKGQTWQEINHSYFRHAVELGGFVRGPSPLAVANPLPGEPDALLMQSLREMDYVIPEGAHIVIDGHGEWLEYCWDGGKTWIAGNEPTREGQRVADACGAALEEINAALVPGSTVSGLQALGRDVLRRHGLPRPEAAFIYFHGMGLEHGELEAPRGGGYTTGGALDWRMEKGMVVATHIFYPGDIRTRHWLEDITLVTDHGGETFFTWGTDFI</sequence>
<evidence type="ECO:0000313" key="3">
    <source>
        <dbReference type="EMBL" id="MDA0639629.1"/>
    </source>
</evidence>
<protein>
    <submittedName>
        <fullName evidence="3">M24 family metallopeptidase</fullName>
    </submittedName>
</protein>
<dbReference type="EMBL" id="JAPNUD010000005">
    <property type="protein sequence ID" value="MDA0639629.1"/>
    <property type="molecule type" value="Genomic_DNA"/>
</dbReference>
<proteinExistence type="predicted"/>
<reference evidence="3 4" key="1">
    <citation type="submission" date="2022-11" db="EMBL/GenBank/DDBJ databases">
        <title>Nonomuraea corallina sp. nov., a new species of the genus Nonomuraea isolated from sea side sediment in Thai sea.</title>
        <authorList>
            <person name="Ngamcharungchit C."/>
            <person name="Matsumoto A."/>
            <person name="Suriyachadkun C."/>
            <person name="Panbangred W."/>
            <person name="Inahashi Y."/>
            <person name="Intra B."/>
        </authorList>
    </citation>
    <scope>NUCLEOTIDE SEQUENCE [LARGE SCALE GENOMIC DNA]</scope>
    <source>
        <strain evidence="3 4">DSM 43553</strain>
    </source>
</reference>
<feature type="domain" description="Creatinase N-terminal" evidence="2">
    <location>
        <begin position="31"/>
        <end position="67"/>
    </location>
</feature>
<comment type="caution">
    <text evidence="3">The sequence shown here is derived from an EMBL/GenBank/DDBJ whole genome shotgun (WGS) entry which is preliminary data.</text>
</comment>
<dbReference type="InterPro" id="IPR029149">
    <property type="entry name" value="Creatin/AminoP/Spt16_N"/>
</dbReference>
<dbReference type="SUPFAM" id="SSF53092">
    <property type="entry name" value="Creatinase/prolidase N-terminal domain"/>
    <property type="match status" value="1"/>
</dbReference>
<dbReference type="InterPro" id="IPR050659">
    <property type="entry name" value="Peptidase_M24B"/>
</dbReference>
<evidence type="ECO:0000259" key="1">
    <source>
        <dbReference type="Pfam" id="PF00557"/>
    </source>
</evidence>
<evidence type="ECO:0000259" key="2">
    <source>
        <dbReference type="Pfam" id="PF01321"/>
    </source>
</evidence>
<dbReference type="Gene3D" id="3.90.230.10">
    <property type="entry name" value="Creatinase/methionine aminopeptidase superfamily"/>
    <property type="match status" value="1"/>
</dbReference>